<dbReference type="VEuPathDB" id="FungiDB:A9K55_001973"/>
<gene>
    <name evidence="2" type="ORF">A9K55_001973</name>
</gene>
<dbReference type="Proteomes" id="UP000323067">
    <property type="component" value="Chromosome iii"/>
</dbReference>
<evidence type="ECO:0000313" key="2">
    <source>
        <dbReference type="EMBL" id="ATY66080.1"/>
    </source>
</evidence>
<name>A0A2H4SSI8_CORMI</name>
<dbReference type="InterPro" id="IPR036928">
    <property type="entry name" value="AS_sf"/>
</dbReference>
<feature type="domain" description="Amidase" evidence="1">
    <location>
        <begin position="32"/>
        <end position="339"/>
    </location>
</feature>
<dbReference type="AlphaFoldDB" id="A0A2H4SSI8"/>
<dbReference type="Gene3D" id="3.90.1300.10">
    <property type="entry name" value="Amidase signature (AS) domain"/>
    <property type="match status" value="1"/>
</dbReference>
<dbReference type="OrthoDB" id="566138at2759"/>
<organism evidence="2 3">
    <name type="scientific">Cordyceps militaris</name>
    <name type="common">Caterpillar fungus</name>
    <name type="synonym">Clavaria militaris</name>
    <dbReference type="NCBI Taxonomy" id="73501"/>
    <lineage>
        <taxon>Eukaryota</taxon>
        <taxon>Fungi</taxon>
        <taxon>Dikarya</taxon>
        <taxon>Ascomycota</taxon>
        <taxon>Pezizomycotina</taxon>
        <taxon>Sordariomycetes</taxon>
        <taxon>Hypocreomycetidae</taxon>
        <taxon>Hypocreales</taxon>
        <taxon>Cordycipitaceae</taxon>
        <taxon>Cordyceps</taxon>
    </lineage>
</organism>
<sequence>MDQQYTSFNVVEAGLEDIQAALTSGAMTCVQLVAEYLRRISVYDCRGPSLNSIPLINARVFDEAAASDDRRAASASLGPLDGVPYTAKDSYKVQGMTVANGALAFADLLSSTDAFTIQALRAAGAVLVGKTNMPPMAAGGMQRGVYGRAESPYNADFLAAAFASGSSNGSAVSTAASLAAFGLGEETVSSGRSPASNNAVVAYTPSRGNISIRGNWPLYSLCDVVVPHTRSVSDLFGLLDVITQPDSVTKGDFWRHQTLIALPQPWQDKPASFYDLRKRPVMQKLRIAVPDLYTLGTNQGGDDMDGVYVSDAVRELWKRAESDLESLGAQVVSVPDFPVVTEYEAHAHIGSEDKLGLPKYWKQVERAQLPALAWHEFLQDNGDPNMNSLDGIDPQRIWPFRDKSDPQARFFKTENAVLWDNLSGYVKELGAQQPPVRTQYELPGLEQALIAVEALRKSLLEDWMSANEFDFVVFPAVGDVGYADADVCDEHARHAWTNGVKYSHGNQALRHLGIPSITVPMGILADKSMPVGLTIIGKAYDDVRILQLGYAYEQASQRRTAPALTPALPNTVFKLQGQHERPRLESVECSASTGVGGDAGTVQVSISGTIDPAQRDGKRPVLQVYVDGQIVSAADIQISEDSLPVYSWSCSVSVPRRPERAARETVEGSIARDKMMIMVLASIGYGRPTGWLGFIE</sequence>
<evidence type="ECO:0000259" key="1">
    <source>
        <dbReference type="Pfam" id="PF01425"/>
    </source>
</evidence>
<dbReference type="NCBIfam" id="NF005127">
    <property type="entry name" value="PRK06565.1"/>
    <property type="match status" value="1"/>
</dbReference>
<dbReference type="SUPFAM" id="SSF75304">
    <property type="entry name" value="Amidase signature (AS) enzymes"/>
    <property type="match status" value="1"/>
</dbReference>
<accession>A0A2H4SSI8</accession>
<dbReference type="PANTHER" id="PTHR42678">
    <property type="entry name" value="AMIDASE"/>
    <property type="match status" value="1"/>
</dbReference>
<dbReference type="Pfam" id="PF01425">
    <property type="entry name" value="Amidase"/>
    <property type="match status" value="1"/>
</dbReference>
<evidence type="ECO:0000313" key="3">
    <source>
        <dbReference type="Proteomes" id="UP000323067"/>
    </source>
</evidence>
<proteinExistence type="predicted"/>
<dbReference type="VEuPathDB" id="FungiDB:CCM_08588"/>
<dbReference type="InterPro" id="IPR023631">
    <property type="entry name" value="Amidase_dom"/>
</dbReference>
<dbReference type="PANTHER" id="PTHR42678:SF11">
    <property type="entry name" value="AMIDASE FAMILY PROTEIN"/>
    <property type="match status" value="1"/>
</dbReference>
<dbReference type="EMBL" id="CP023326">
    <property type="protein sequence ID" value="ATY66080.1"/>
    <property type="molecule type" value="Genomic_DNA"/>
</dbReference>
<reference evidence="2 3" key="1">
    <citation type="journal article" date="2017" name="BMC Genomics">
        <title>Chromosome level assembly and secondary metabolite potential of the parasitic fungus Cordyceps militaris.</title>
        <authorList>
            <person name="Kramer G.J."/>
            <person name="Nodwell J.R."/>
        </authorList>
    </citation>
    <scope>NUCLEOTIDE SEQUENCE [LARGE SCALE GENOMIC DNA]</scope>
    <source>
        <strain evidence="2 3">ATCC 34164</strain>
    </source>
</reference>
<protein>
    <submittedName>
        <fullName evidence="2">Amidase family</fullName>
    </submittedName>
</protein>